<protein>
    <submittedName>
        <fullName evidence="2">Uncharacterized protein</fullName>
    </submittedName>
</protein>
<name>A0A7C3E5R3_9SPIR</name>
<feature type="transmembrane region" description="Helical" evidence="1">
    <location>
        <begin position="32"/>
        <end position="58"/>
    </location>
</feature>
<accession>A0A7C3E5R3</accession>
<keyword evidence="1" id="KW-1133">Transmembrane helix</keyword>
<feature type="transmembrane region" description="Helical" evidence="1">
    <location>
        <begin position="173"/>
        <end position="198"/>
    </location>
</feature>
<organism evidence="2">
    <name type="scientific">Gracilinema caldarium</name>
    <dbReference type="NCBI Taxonomy" id="215591"/>
    <lineage>
        <taxon>Bacteria</taxon>
        <taxon>Pseudomonadati</taxon>
        <taxon>Spirochaetota</taxon>
        <taxon>Spirochaetia</taxon>
        <taxon>Spirochaetales</taxon>
        <taxon>Breznakiellaceae</taxon>
        <taxon>Gracilinema</taxon>
    </lineage>
</organism>
<feature type="transmembrane region" description="Helical" evidence="1">
    <location>
        <begin position="129"/>
        <end position="153"/>
    </location>
</feature>
<evidence type="ECO:0000313" key="2">
    <source>
        <dbReference type="EMBL" id="HFH28271.1"/>
    </source>
</evidence>
<proteinExistence type="predicted"/>
<keyword evidence="1" id="KW-0472">Membrane</keyword>
<comment type="caution">
    <text evidence="2">The sequence shown here is derived from an EMBL/GenBank/DDBJ whole genome shotgun (WGS) entry which is preliminary data.</text>
</comment>
<sequence length="212" mass="23335">MAQIDTHPFWGNKSPLAHVSYIPFLLYASVRFSIAIMSTAALIWTYVLTSLTILVAAGAIPRTFKPMVQVFISSFWALVFGVLIYLFSPILFYDIQFPVAFTAVLFMLSGLGEKIAVENFSSGLKKTIVEALVISLIILLFSLVREPFGFGALSLPTNEGIKEILTSDIASDIAIKSIATASGGLIVLGFIVGLYRIVKDMFLTYYSQRENQ</sequence>
<reference evidence="2" key="1">
    <citation type="journal article" date="2020" name="mSystems">
        <title>Genome- and Community-Level Interaction Insights into Carbon Utilization and Element Cycling Functions of Hydrothermarchaeota in Hydrothermal Sediment.</title>
        <authorList>
            <person name="Zhou Z."/>
            <person name="Liu Y."/>
            <person name="Xu W."/>
            <person name="Pan J."/>
            <person name="Luo Z.H."/>
            <person name="Li M."/>
        </authorList>
    </citation>
    <scope>NUCLEOTIDE SEQUENCE [LARGE SCALE GENOMIC DNA]</scope>
    <source>
        <strain evidence="2">SpSt-503</strain>
    </source>
</reference>
<dbReference type="AlphaFoldDB" id="A0A7C3E5R3"/>
<feature type="transmembrane region" description="Helical" evidence="1">
    <location>
        <begin position="70"/>
        <end position="93"/>
    </location>
</feature>
<keyword evidence="1" id="KW-0812">Transmembrane</keyword>
<gene>
    <name evidence="2" type="ORF">ENS59_01995</name>
</gene>
<dbReference type="EMBL" id="DSVL01000062">
    <property type="protein sequence ID" value="HFH28271.1"/>
    <property type="molecule type" value="Genomic_DNA"/>
</dbReference>
<evidence type="ECO:0000256" key="1">
    <source>
        <dbReference type="SAM" id="Phobius"/>
    </source>
</evidence>